<dbReference type="GeneID" id="68114393"/>
<dbReference type="AlphaFoldDB" id="A0A6A5BIA7"/>
<keyword evidence="1" id="KW-0812">Transmembrane</keyword>
<organism evidence="2 3">
    <name type="scientific">Naegleria fowleri</name>
    <name type="common">Brain eating amoeba</name>
    <dbReference type="NCBI Taxonomy" id="5763"/>
    <lineage>
        <taxon>Eukaryota</taxon>
        <taxon>Discoba</taxon>
        <taxon>Heterolobosea</taxon>
        <taxon>Tetramitia</taxon>
        <taxon>Eutetramitia</taxon>
        <taxon>Vahlkampfiidae</taxon>
        <taxon>Naegleria</taxon>
    </lineage>
</organism>
<keyword evidence="1" id="KW-1133">Transmembrane helix</keyword>
<comment type="caution">
    <text evidence="2">The sequence shown here is derived from an EMBL/GenBank/DDBJ whole genome shotgun (WGS) entry which is preliminary data.</text>
</comment>
<gene>
    <name evidence="2" type="ORF">FDP41_007175</name>
</gene>
<keyword evidence="1" id="KW-0472">Membrane</keyword>
<keyword evidence="3" id="KW-1185">Reference proteome</keyword>
<reference evidence="2 3" key="1">
    <citation type="journal article" date="2019" name="Sci. Rep.">
        <title>Nanopore sequencing improves the draft genome of the human pathogenic amoeba Naegleria fowleri.</title>
        <authorList>
            <person name="Liechti N."/>
            <person name="Schurch N."/>
            <person name="Bruggmann R."/>
            <person name="Wittwer M."/>
        </authorList>
    </citation>
    <scope>NUCLEOTIDE SEQUENCE [LARGE SCALE GENOMIC DNA]</scope>
    <source>
        <strain evidence="2 3">ATCC 30894</strain>
    </source>
</reference>
<name>A0A6A5BIA7_NAEFO</name>
<dbReference type="VEuPathDB" id="AmoebaDB:NF0054610"/>
<dbReference type="VEuPathDB" id="AmoebaDB:FDP41_007175"/>
<dbReference type="RefSeq" id="XP_044558501.1">
    <property type="nucleotide sequence ID" value="XM_044710891.1"/>
</dbReference>
<evidence type="ECO:0000313" key="2">
    <source>
        <dbReference type="EMBL" id="KAF0973788.1"/>
    </source>
</evidence>
<feature type="transmembrane region" description="Helical" evidence="1">
    <location>
        <begin position="21"/>
        <end position="42"/>
    </location>
</feature>
<feature type="transmembrane region" description="Helical" evidence="1">
    <location>
        <begin position="154"/>
        <end position="175"/>
    </location>
</feature>
<dbReference type="EMBL" id="VFQX01000058">
    <property type="protein sequence ID" value="KAF0973788.1"/>
    <property type="molecule type" value="Genomic_DNA"/>
</dbReference>
<evidence type="ECO:0000313" key="3">
    <source>
        <dbReference type="Proteomes" id="UP000444721"/>
    </source>
</evidence>
<accession>A0A6A5BIA7</accession>
<evidence type="ECO:0000256" key="1">
    <source>
        <dbReference type="SAM" id="Phobius"/>
    </source>
</evidence>
<sequence>MLSRSSEPTDIPAGPRGALMFFVLNTVLFSGVLITSVVWFCISLKTDDSFSVQQIARVENARYETIVVNTSSINSKAWIPRNDEDSSEVWYRAEVRYLSNEEQTSERTALTTPFLASQYSNIQNGSVVFCYSSRSPLLKGYCSLENGSHLFSTWFVFTFFSGLGFGMFGVSSLFLSSPRNKKKS</sequence>
<proteinExistence type="predicted"/>
<protein>
    <submittedName>
        <fullName evidence="2">Uncharacterized protein</fullName>
    </submittedName>
</protein>
<dbReference type="VEuPathDB" id="AmoebaDB:NfTy_009330"/>
<dbReference type="Proteomes" id="UP000444721">
    <property type="component" value="Unassembled WGS sequence"/>
</dbReference>